<feature type="compositionally biased region" description="Polar residues" evidence="7">
    <location>
        <begin position="2910"/>
        <end position="2924"/>
    </location>
</feature>
<evidence type="ECO:0000256" key="5">
    <source>
        <dbReference type="ARBA" id="ARBA00023242"/>
    </source>
</evidence>
<evidence type="ECO:0000313" key="10">
    <source>
        <dbReference type="EMBL" id="ELU41732.1"/>
    </source>
</evidence>
<sequence length="3269" mass="358301">MARSLAGKSATEHGQAIEVLDSSEEENVSVSHKSPGMPSSMAGSPDVQPPPKFWIELPPLPPNHHEYELIQVPRLSRRFGSVGSSGESSEPPADDVVDAPILEKIVGEYSNNGKYYYYAAVESGVIYRFTAHSVKNKYPELIEEYERELKDGTLSDFDPTSTKVNPKHRLKHHSKPPRQPQRTTRGKSSRSSSAAYGSEPSEVLSISSGDDSDVPVRQSSPRIWANELFRNNRKPATRKLRNLNRNNNAGSSSDFEDKADSGSNYTVSSDGDTKKKRIPPIHIKRTRRPRQTIQGLGIVRPFIEAVDSDDEADEAVLLRHRQHCEACGQPSAFDMLEKLRRRKGKGKSRGRQRKKDDDDEASEPEEERLENLGGWIRCLRCCVVGHWGCLSAAQRQEILMTIKRHENDLAKAEKRAEGVEVDDNAELVDKRKQIWLDEATEFICGQCAKGGRCIICKEETAHRPVPAPDEGSSADKAIDLDTPPPDKASNLETPNKTGGSASGPSPLGPAKPGEIRSRYVPLGAPQILFRCITCRRPAHWQHLPPRDPNDKHQNTASQVAEAYVEPGPDQWKCHECLRLKYPVESILGWRPDPPGAIETLARGQIPKPKDMLPREYLVKFKERGFKRVEWVPHMWMLAMHEGLLRNFLKDGTKLHLLEDDSEEFLDKIGKAEQSDDKEKDKSSANRALDVLPTFAQSRSISVEGDVKPKPSYEETPGPMPDAQLRIPNAWLRIDRVLDLRLRRLKPKKSGSKSATSTKRRKATRVADSDELDEIESESGDLAEAHFVDGEEPSNDMSESVADFEMREGRMPNAEELLERLFYPYASIGGLIAHTGVWDSPPKMGSLEWDSYKRAVSQYLFAHAVQVVRLTKAEEKQRDNRPHRDLSHWSGTDLQPKLEDESLKLMPFQMAYRYKVYNGSTAIGGTSSLAFLRTIWVCLIGRLVSEHVYPHLIVVPNSTIVNWIREFERWAPHVRVVRFNGEAKARQVIKKYELWNTEGHQMYHALVTTYETLAGPEFHQVFKKPGRWETVVVDEADFQKVKNDSSLLFRKLNELNTIHRILMTGTPLNNNIRELFNLMNFLDPTNWNNLDELEEEYDQDNLTEELIAQLHESLGLLADKDQNRKGPAPKKSALHNALMEMRKCIQHPYLNQPDMERRGLSPEETHKQLIDASAKFRLLKIMLPQLKKRGHRVLLFSQFKIVLDIIEDFLNMEGYKLLRLVSSRTHTALYLADNICTRTVIQNLRFDKKKSTNTISRGPNILSTFSQLGQISILTKTCKQLPELIVFKFMAKNTAEGTSKLWHYEGCTDKIPYEEKIFMMGKKKLVLDHLIVQKLGDEDEVEDIQGILMFGAKALFENPGESASDIKCGRADTEKDVEELIIRAETEKIEEKQPGEGGGMKFDFAQVWNRQGSNTEVGQDTQETEGDDDFWAGVIKRAAEEKEKRRAQVLMGRGARKRAIAIHFWQNYREGDVEDSPERKSREQGSKEKEGDEEKDKEFKPVGEGSSSGSEAGSDGAPSSDDHPYPPLGNEIPPIPFPNNSSMVPPGHPPMVNQPGSLGMTQGIFPSTEMLYTMQLPKAKKPRKPNHPLPNSHVSAQPNGVPSTSGAIGSQAGPGNSLYFCPHCRKRHGTGGCPGSALIDQLLKTHREILSPDNEDEPDHKYWALHHIEKKLKDQGFDVSQVNKLELNSVPSKVKPPSKPILDPKPKPKKPKPSAPNAVQEPVGDMAELSTIPMTSNVSAPKKYMPAPPPASRPNPGPSTTVEHPGYSAFSAFPGISIQAYNGPAALNYGPTPAPLPFAKPGPVATFASSTADAFNAAARAQIGHTSGYRTVPRMEAGLQPAHPTVNTSGRGVPPGNPSVRPDPKTSTMPHALPSSSHSSVPPTIIQQPSVAAGTSAASVSAPKRPANSPPEETRKKQKYSACTICGQKPGHPAHDCPSIKTYEGLQSAVKKLEEQGPDVVVGTCTRYFAAHNESASRPISMTRLAPAASVTPIAGLSAHCTSDSSEIYYLFDIQAYVYTLSANTGLRWYNIKHFQRRALTLVPRLIPSTASVPESHNWTGSGTEGQHLSRVDPGGNAFAVIGLLAAQTHAQTEPIVRTTNTPLESQQLDGLVPLFGIRAPFRSMHIRQFCNSVQWNLLSACSMCQGGQGGYPLSVPTGVLVPHWAYYDFTLSGVFNAVIGPESSAVASATSTSAPTSFISTPPIATGTNLPGESQSSGSNTGAIVGGVVGGIVGIALIAVIAFIVVRKNKQNQNTGTEGQYNQGQYNPQVGHQPSSGAPMMGQYQSVTQHSGMSPIVGSEHKPYDPSLARGSTMGSQKFKVWPRWPVQTPVSLDALRALGHLTASVRGWGAITRQAGRSSSSPPSHGTMRFGETSLAIPLFVVASVQVAYAQVVSFFQFNRRCLIIPHFAPMKTSNVTTCVLDYQWYRSGWSVSGLSGGATVCDFTALWRPSILITFDISTEGPKGVGQTFVVWNLLQACSLCQGGRTATWANWISNCSRNDVTVGRYPLQLPPSVAIPSWAYLDFTSPGTFQADQARQVATAATATESMSTRIQAPTSTTGTPTPTSAPSGSNSNAGAIAGGVVGGVLGVALLGVLAWFVLRRRKNASADPQPTNESYSGDGYAGQHEQGTGYAVQPYGTGAYTPVPTSRGEEHGTGAVMQEKPYAPTTYKSAFSDPSTFPPPAPYTGATSQTGILGHGTSEYSYQQTRPDQHRDIGRYESGIVAGSIKLRKIQFWRALLNFQGCFAARSDSEDSETCWLQGNLTTLGKIRQVFVCQRTGIRDWYICDSYVVLEVRGFLLAPLLGRLTMQLGTRHPVALLFQYARWSAEPVRLLSPHTRGADHCEKFESGIARLPWQHPISRAMCGGANELGYLAQHHSGRLLVSFVDHRDLQLDHDHSPAMPVPASETPAQAGNPTSPNGKQLATPKPSPAVKSSPLGKQATVSKGTQPKVTSPPSKTTAVPPTATSSPIEGTKKVRRKGSKPIINWFQRKLAGRKPAHPPVPGYERGRDPSPRHVRPISQSRSVGPSNRKRRSGVTVGDVDGELEASLRDATSIRSRSLSPSLGPESIWAPSMQYEADDDASIRPLPPTSPPSPTPSNTTHLTQTTHSGYISDPRTVGSPSVSTKPTTLLSVDIGGGGQMAHIAQAHTPIPTVVAPSPTSAQFARFPSTRSAHHQPTSSAASVTFSNAAYPSSPLSTAPYFLSGDSAGDEDITAQVPTHSHPHPRNNPRPSSPPLDNRQRAGHPQAWQLGKRRKPMERCGWNSTPG</sequence>
<keyword evidence="6" id="KW-0175">Coiled coil</keyword>
<feature type="compositionally biased region" description="Polar residues" evidence="7">
    <location>
        <begin position="261"/>
        <end position="270"/>
    </location>
</feature>
<evidence type="ECO:0000313" key="11">
    <source>
        <dbReference type="Proteomes" id="UP000011668"/>
    </source>
</evidence>
<dbReference type="GO" id="GO:0003677">
    <property type="term" value="F:DNA binding"/>
    <property type="evidence" value="ECO:0007669"/>
    <property type="project" value="TreeGrafter"/>
</dbReference>
<dbReference type="CDD" id="cd18793">
    <property type="entry name" value="SF2_C_SNF"/>
    <property type="match status" value="1"/>
</dbReference>
<feature type="compositionally biased region" description="Low complexity" evidence="7">
    <location>
        <begin position="1889"/>
        <end position="1901"/>
    </location>
</feature>
<feature type="compositionally biased region" description="Low complexity" evidence="7">
    <location>
        <begin position="34"/>
        <end position="45"/>
    </location>
</feature>
<evidence type="ECO:0000259" key="9">
    <source>
        <dbReference type="PROSITE" id="PS51192"/>
    </source>
</evidence>
<keyword evidence="8" id="KW-0472">Membrane</keyword>
<dbReference type="Gene3D" id="3.40.50.10810">
    <property type="entry name" value="Tandem AAA-ATPase domain"/>
    <property type="match status" value="1"/>
</dbReference>
<dbReference type="Gene3D" id="3.40.50.300">
    <property type="entry name" value="P-loop containing nucleotide triphosphate hydrolases"/>
    <property type="match status" value="1"/>
</dbReference>
<feature type="compositionally biased region" description="Acidic residues" evidence="7">
    <location>
        <begin position="357"/>
        <end position="366"/>
    </location>
</feature>
<dbReference type="GO" id="GO:0140658">
    <property type="term" value="F:ATP-dependent chromatin remodeler activity"/>
    <property type="evidence" value="ECO:0007669"/>
    <property type="project" value="TreeGrafter"/>
</dbReference>
<dbReference type="SMART" id="SM00487">
    <property type="entry name" value="DEXDc"/>
    <property type="match status" value="1"/>
</dbReference>
<dbReference type="InterPro" id="IPR041684">
    <property type="entry name" value="Znf-PHD-like"/>
</dbReference>
<dbReference type="GO" id="GO:0005634">
    <property type="term" value="C:nucleus"/>
    <property type="evidence" value="ECO:0007669"/>
    <property type="project" value="UniProtKB-SubCell"/>
</dbReference>
<reference evidence="10 11" key="1">
    <citation type="journal article" date="2013" name="Nat. Commun.">
        <title>The evolution and pathogenic mechanisms of the rice sheath blight pathogen.</title>
        <authorList>
            <person name="Zheng A."/>
            <person name="Lin R."/>
            <person name="Xu L."/>
            <person name="Qin P."/>
            <person name="Tang C."/>
            <person name="Ai P."/>
            <person name="Zhang D."/>
            <person name="Liu Y."/>
            <person name="Sun Z."/>
            <person name="Feng H."/>
            <person name="Wang Y."/>
            <person name="Chen Y."/>
            <person name="Liang X."/>
            <person name="Fu R."/>
            <person name="Li Q."/>
            <person name="Zhang J."/>
            <person name="Yu X."/>
            <person name="Xie Z."/>
            <person name="Ding L."/>
            <person name="Guan P."/>
            <person name="Tang J."/>
            <person name="Liang Y."/>
            <person name="Wang S."/>
            <person name="Deng Q."/>
            <person name="Li S."/>
            <person name="Zhu J."/>
            <person name="Wang L."/>
            <person name="Liu H."/>
            <person name="Li P."/>
        </authorList>
    </citation>
    <scope>NUCLEOTIDE SEQUENCE [LARGE SCALE GENOMIC DNA]</scope>
    <source>
        <strain evidence="11">AG-1 IA</strain>
    </source>
</reference>
<feature type="compositionally biased region" description="Polar residues" evidence="7">
    <location>
        <begin position="2206"/>
        <end position="2218"/>
    </location>
</feature>
<keyword evidence="11" id="KW-1185">Reference proteome</keyword>
<evidence type="ECO:0000256" key="4">
    <source>
        <dbReference type="ARBA" id="ARBA00022840"/>
    </source>
</evidence>
<feature type="region of interest" description="Disordered" evidence="7">
    <location>
        <begin position="1736"/>
        <end position="1762"/>
    </location>
</feature>
<dbReference type="InterPro" id="IPR000330">
    <property type="entry name" value="SNF2_N"/>
</dbReference>
<dbReference type="InterPro" id="IPR014001">
    <property type="entry name" value="Helicase_ATP-bd"/>
</dbReference>
<dbReference type="SUPFAM" id="SSF54160">
    <property type="entry name" value="Chromo domain-like"/>
    <property type="match status" value="1"/>
</dbReference>
<feature type="region of interest" description="Disordered" evidence="7">
    <location>
        <begin position="464"/>
        <end position="514"/>
    </location>
</feature>
<organism evidence="10 11">
    <name type="scientific">Thanatephorus cucumeris (strain AG1-IA)</name>
    <name type="common">Rice sheath blight fungus</name>
    <name type="synonym">Rhizoctonia solani</name>
    <dbReference type="NCBI Taxonomy" id="983506"/>
    <lineage>
        <taxon>Eukaryota</taxon>
        <taxon>Fungi</taxon>
        <taxon>Dikarya</taxon>
        <taxon>Basidiomycota</taxon>
        <taxon>Agaricomycotina</taxon>
        <taxon>Agaricomycetes</taxon>
        <taxon>Cantharellales</taxon>
        <taxon>Ceratobasidiaceae</taxon>
        <taxon>Rhizoctonia</taxon>
        <taxon>Rhizoctonia solani AG-1</taxon>
    </lineage>
</organism>
<feature type="compositionally biased region" description="Pro residues" evidence="7">
    <location>
        <begin position="1745"/>
        <end position="1756"/>
    </location>
</feature>
<feature type="region of interest" description="Disordered" evidence="7">
    <location>
        <begin position="1470"/>
        <end position="1552"/>
    </location>
</feature>
<feature type="region of interest" description="Disordered" evidence="7">
    <location>
        <begin position="2543"/>
        <end position="2574"/>
    </location>
</feature>
<gene>
    <name evidence="10" type="ORF">AG1IA_04234</name>
</gene>
<feature type="region of interest" description="Disordered" evidence="7">
    <location>
        <begin position="746"/>
        <end position="796"/>
    </location>
</feature>
<dbReference type="GO" id="GO:0003682">
    <property type="term" value="F:chromatin binding"/>
    <property type="evidence" value="ECO:0007669"/>
    <property type="project" value="TreeGrafter"/>
</dbReference>
<feature type="compositionally biased region" description="Polar residues" evidence="7">
    <location>
        <begin position="2610"/>
        <end position="2619"/>
    </location>
</feature>
<feature type="compositionally biased region" description="Low complexity" evidence="7">
    <location>
        <begin position="189"/>
        <end position="202"/>
    </location>
</feature>
<keyword evidence="4" id="KW-0067">ATP-binding</keyword>
<feature type="compositionally biased region" description="Acidic residues" evidence="7">
    <location>
        <begin position="768"/>
        <end position="780"/>
    </location>
</feature>
<feature type="transmembrane region" description="Helical" evidence="8">
    <location>
        <begin position="2577"/>
        <end position="2602"/>
    </location>
</feature>
<keyword evidence="8" id="KW-0812">Transmembrane</keyword>
<feature type="transmembrane region" description="Helical" evidence="8">
    <location>
        <begin position="2223"/>
        <end position="2246"/>
    </location>
</feature>
<feature type="compositionally biased region" description="Low complexity" evidence="7">
    <location>
        <begin position="1502"/>
        <end position="1518"/>
    </location>
</feature>
<feature type="domain" description="Helicase ATP-binding" evidence="9">
    <location>
        <begin position="910"/>
        <end position="1084"/>
    </location>
</feature>
<proteinExistence type="predicted"/>
<feature type="compositionally biased region" description="Basic and acidic residues" evidence="7">
    <location>
        <begin position="872"/>
        <end position="886"/>
    </location>
</feature>
<dbReference type="GO" id="GO:0042393">
    <property type="term" value="F:histone binding"/>
    <property type="evidence" value="ECO:0007669"/>
    <property type="project" value="TreeGrafter"/>
</dbReference>
<dbReference type="InterPro" id="IPR038718">
    <property type="entry name" value="SNF2-like_sf"/>
</dbReference>
<feature type="compositionally biased region" description="Pro residues" evidence="7">
    <location>
        <begin position="3088"/>
        <end position="3098"/>
    </location>
</feature>
<dbReference type="GO" id="GO:0000785">
    <property type="term" value="C:chromatin"/>
    <property type="evidence" value="ECO:0007669"/>
    <property type="project" value="TreeGrafter"/>
</dbReference>
<comment type="subcellular location">
    <subcellularLocation>
        <location evidence="1">Nucleus</location>
    </subcellularLocation>
</comment>
<feature type="region of interest" description="Disordered" evidence="7">
    <location>
        <begin position="1"/>
        <end position="54"/>
    </location>
</feature>
<feature type="region of interest" description="Disordered" evidence="7">
    <location>
        <begin position="1687"/>
        <end position="1724"/>
    </location>
</feature>
<feature type="compositionally biased region" description="Low complexity" evidence="7">
    <location>
        <begin position="2556"/>
        <end position="2574"/>
    </location>
</feature>
<feature type="compositionally biased region" description="Low complexity" evidence="7">
    <location>
        <begin position="498"/>
        <end position="512"/>
    </location>
</feature>
<evidence type="ECO:0000256" key="7">
    <source>
        <dbReference type="SAM" id="MobiDB-lite"/>
    </source>
</evidence>
<dbReference type="InterPro" id="IPR027417">
    <property type="entry name" value="P-loop_NTPase"/>
</dbReference>
<protein>
    <submittedName>
        <fullName evidence="10">SHREC complex subunit Mit1</fullName>
    </submittedName>
</protein>
<dbReference type="PROSITE" id="PS51192">
    <property type="entry name" value="HELICASE_ATP_BIND_1"/>
    <property type="match status" value="1"/>
</dbReference>
<feature type="compositionally biased region" description="Polar residues" evidence="7">
    <location>
        <begin position="1864"/>
        <end position="1888"/>
    </location>
</feature>
<dbReference type="Pfam" id="PF15446">
    <property type="entry name" value="zf-PHD-like"/>
    <property type="match status" value="1"/>
</dbReference>
<keyword evidence="3" id="KW-0378">Hydrolase</keyword>
<feature type="coiled-coil region" evidence="6">
    <location>
        <begin position="395"/>
        <end position="422"/>
    </location>
</feature>
<feature type="compositionally biased region" description="Basic and acidic residues" evidence="7">
    <location>
        <begin position="1475"/>
        <end position="1500"/>
    </location>
</feature>
<feature type="region of interest" description="Disordered" evidence="7">
    <location>
        <begin position="1577"/>
        <end position="1609"/>
    </location>
</feature>
<dbReference type="OrthoDB" id="5857104at2759"/>
<comment type="caution">
    <text evidence="10">The sequence shown here is derived from an EMBL/GenBank/DDBJ whole genome shotgun (WGS) entry which is preliminary data.</text>
</comment>
<feature type="region of interest" description="Disordered" evidence="7">
    <location>
        <begin position="341"/>
        <end position="366"/>
    </location>
</feature>
<evidence type="ECO:0000256" key="2">
    <source>
        <dbReference type="ARBA" id="ARBA00022741"/>
    </source>
</evidence>
<feature type="region of interest" description="Disordered" evidence="7">
    <location>
        <begin position="2896"/>
        <end position="3128"/>
    </location>
</feature>
<keyword evidence="5" id="KW-0539">Nucleus</keyword>
<feature type="compositionally biased region" description="Low complexity" evidence="7">
    <location>
        <begin position="2953"/>
        <end position="2971"/>
    </location>
</feature>
<dbReference type="SUPFAM" id="SSF52540">
    <property type="entry name" value="P-loop containing nucleoside triphosphate hydrolases"/>
    <property type="match status" value="2"/>
</dbReference>
<evidence type="ECO:0000256" key="1">
    <source>
        <dbReference type="ARBA" id="ARBA00004123"/>
    </source>
</evidence>
<evidence type="ECO:0000256" key="8">
    <source>
        <dbReference type="SAM" id="Phobius"/>
    </source>
</evidence>
<accession>L8WY41</accession>
<feature type="region of interest" description="Disordered" evidence="7">
    <location>
        <begin position="699"/>
        <end position="723"/>
    </location>
</feature>
<feature type="region of interest" description="Disordered" evidence="7">
    <location>
        <begin position="1839"/>
        <end position="1915"/>
    </location>
</feature>
<feature type="region of interest" description="Disordered" evidence="7">
    <location>
        <begin position="2608"/>
        <end position="2639"/>
    </location>
</feature>
<evidence type="ECO:0000256" key="6">
    <source>
        <dbReference type="SAM" id="Coils"/>
    </source>
</evidence>
<dbReference type="HOGENOM" id="CLU_225288_0_0_1"/>
<feature type="region of interest" description="Disordered" evidence="7">
    <location>
        <begin position="2255"/>
        <end position="2277"/>
    </location>
</feature>
<feature type="compositionally biased region" description="Basic residues" evidence="7">
    <location>
        <begin position="165"/>
        <end position="176"/>
    </location>
</feature>
<dbReference type="STRING" id="983506.L8WY41"/>
<keyword evidence="8" id="KW-1133">Transmembrane helix</keyword>
<dbReference type="InterPro" id="IPR049730">
    <property type="entry name" value="SNF2/RAD54-like_C"/>
</dbReference>
<dbReference type="CDD" id="cd17919">
    <property type="entry name" value="DEXHc_Snf"/>
    <property type="match status" value="1"/>
</dbReference>
<feature type="compositionally biased region" description="Basic residues" evidence="7">
    <location>
        <begin position="274"/>
        <end position="289"/>
    </location>
</feature>
<keyword evidence="2" id="KW-0547">Nucleotide-binding</keyword>
<feature type="region of interest" description="Disordered" evidence="7">
    <location>
        <begin position="3204"/>
        <end position="3269"/>
    </location>
</feature>
<feature type="compositionally biased region" description="Low complexity" evidence="7">
    <location>
        <begin position="2191"/>
        <end position="2203"/>
    </location>
</feature>
<feature type="compositionally biased region" description="Polar residues" evidence="7">
    <location>
        <begin position="2255"/>
        <end position="2276"/>
    </location>
</feature>
<dbReference type="Pfam" id="PF00176">
    <property type="entry name" value="SNF2-rel_dom"/>
    <property type="match status" value="1"/>
</dbReference>
<feature type="compositionally biased region" description="Basic residues" evidence="7">
    <location>
        <begin position="341"/>
        <end position="353"/>
    </location>
</feature>
<dbReference type="PANTHER" id="PTHR45623">
    <property type="entry name" value="CHROMODOMAIN-HELICASE-DNA-BINDING PROTEIN 3-RELATED-RELATED"/>
    <property type="match status" value="1"/>
</dbReference>
<dbReference type="EMBL" id="AFRT01000997">
    <property type="protein sequence ID" value="ELU41732.1"/>
    <property type="molecule type" value="Genomic_DNA"/>
</dbReference>
<feature type="compositionally biased region" description="Polar residues" evidence="7">
    <location>
        <begin position="2943"/>
        <end position="2952"/>
    </location>
</feature>
<dbReference type="InterPro" id="IPR016197">
    <property type="entry name" value="Chromo-like_dom_sf"/>
</dbReference>
<name>L8WY41_THACA</name>
<feature type="region of interest" description="Disordered" evidence="7">
    <location>
        <begin position="872"/>
        <end position="892"/>
    </location>
</feature>
<feature type="region of interest" description="Disordered" evidence="7">
    <location>
        <begin position="235"/>
        <end position="289"/>
    </location>
</feature>
<evidence type="ECO:0000256" key="3">
    <source>
        <dbReference type="ARBA" id="ARBA00022801"/>
    </source>
</evidence>
<dbReference type="PANTHER" id="PTHR45623:SF17">
    <property type="entry name" value="CHROMODOMAIN-HELICASE-DNA-BINDING PROTEIN 3-RELATED"/>
    <property type="match status" value="1"/>
</dbReference>
<dbReference type="Proteomes" id="UP000011668">
    <property type="component" value="Unassembled WGS sequence"/>
</dbReference>
<feature type="region of interest" description="Disordered" evidence="7">
    <location>
        <begin position="2191"/>
        <end position="2218"/>
    </location>
</feature>
<dbReference type="GO" id="GO:0005524">
    <property type="term" value="F:ATP binding"/>
    <property type="evidence" value="ECO:0007669"/>
    <property type="project" value="UniProtKB-KW"/>
</dbReference>
<feature type="region of interest" description="Disordered" evidence="7">
    <location>
        <begin position="152"/>
        <end position="218"/>
    </location>
</feature>
<dbReference type="GO" id="GO:0016887">
    <property type="term" value="F:ATP hydrolysis activity"/>
    <property type="evidence" value="ECO:0007669"/>
    <property type="project" value="TreeGrafter"/>
</dbReference>
<feature type="compositionally biased region" description="Polar residues" evidence="7">
    <location>
        <begin position="1591"/>
        <end position="1607"/>
    </location>
</feature>